<dbReference type="Pfam" id="PF03437">
    <property type="entry name" value="BtpA"/>
    <property type="match status" value="1"/>
</dbReference>
<dbReference type="Proteomes" id="UP001596407">
    <property type="component" value="Unassembled WGS sequence"/>
</dbReference>
<gene>
    <name evidence="2" type="ORF">ACFQJ6_18005</name>
</gene>
<sequence length="268" mass="27731">MNAIDAEKPVVGMVHLPALPGAPKFSGDLEEVRETALRDARRLEAGGVDALMVENFGDAPFYPDDVPKHVVASMTRVVAEIEDEVDLPIGVNVLRNDAAAALSVAAATESAFVRVNVHVGARVTDQGVVEGQAHETVRLRDRLDSDAAILADLDVKHSAALADRPLDAEAVAEPVERGLAEGVVVSGAGTGHEVGGDHLRAVASARDEAGLDAPIFVGSGTTPENIGDLLGVADGVIVGTALKEGGETTNPVSVERVERLVAAADEVR</sequence>
<dbReference type="InterPro" id="IPR005137">
    <property type="entry name" value="BtpA"/>
</dbReference>
<accession>A0ABD5WSY1</accession>
<organism evidence="2 3">
    <name type="scientific">Halorussus caseinilyticus</name>
    <dbReference type="NCBI Taxonomy" id="3034025"/>
    <lineage>
        <taxon>Archaea</taxon>
        <taxon>Methanobacteriati</taxon>
        <taxon>Methanobacteriota</taxon>
        <taxon>Stenosarchaea group</taxon>
        <taxon>Halobacteria</taxon>
        <taxon>Halobacteriales</taxon>
        <taxon>Haladaptataceae</taxon>
        <taxon>Halorussus</taxon>
    </lineage>
</organism>
<dbReference type="InterPro" id="IPR011060">
    <property type="entry name" value="RibuloseP-bd_barrel"/>
</dbReference>
<proteinExistence type="inferred from homology"/>
<evidence type="ECO:0000313" key="2">
    <source>
        <dbReference type="EMBL" id="MFC7081711.1"/>
    </source>
</evidence>
<evidence type="ECO:0000313" key="3">
    <source>
        <dbReference type="Proteomes" id="UP001596407"/>
    </source>
</evidence>
<name>A0ABD5WSY1_9EURY</name>
<dbReference type="AlphaFoldDB" id="A0ABD5WSY1"/>
<comment type="caution">
    <text evidence="2">The sequence shown here is derived from an EMBL/GenBank/DDBJ whole genome shotgun (WGS) entry which is preliminary data.</text>
</comment>
<dbReference type="EMBL" id="JBHSZH010000005">
    <property type="protein sequence ID" value="MFC7081711.1"/>
    <property type="molecule type" value="Genomic_DNA"/>
</dbReference>
<evidence type="ECO:0000256" key="1">
    <source>
        <dbReference type="ARBA" id="ARBA00006007"/>
    </source>
</evidence>
<dbReference type="SUPFAM" id="SSF51366">
    <property type="entry name" value="Ribulose-phoshate binding barrel"/>
    <property type="match status" value="1"/>
</dbReference>
<dbReference type="PANTHER" id="PTHR21381:SF3">
    <property type="entry name" value="SGC REGION PROTEIN SGCQ-RELATED"/>
    <property type="match status" value="1"/>
</dbReference>
<keyword evidence="3" id="KW-1185">Reference proteome</keyword>
<reference evidence="2 3" key="1">
    <citation type="journal article" date="2019" name="Int. J. Syst. Evol. Microbiol.">
        <title>The Global Catalogue of Microorganisms (GCM) 10K type strain sequencing project: providing services to taxonomists for standard genome sequencing and annotation.</title>
        <authorList>
            <consortium name="The Broad Institute Genomics Platform"/>
            <consortium name="The Broad Institute Genome Sequencing Center for Infectious Disease"/>
            <person name="Wu L."/>
            <person name="Ma J."/>
        </authorList>
    </citation>
    <scope>NUCLEOTIDE SEQUENCE [LARGE SCALE GENOMIC DNA]</scope>
    <source>
        <strain evidence="2 3">DT72</strain>
    </source>
</reference>
<dbReference type="PANTHER" id="PTHR21381">
    <property type="entry name" value="ZGC:162297"/>
    <property type="match status" value="1"/>
</dbReference>
<dbReference type="GeneID" id="79304976"/>
<dbReference type="NCBIfam" id="TIGR00259">
    <property type="entry name" value="thylakoid_BtpA"/>
    <property type="match status" value="1"/>
</dbReference>
<dbReference type="PIRSF" id="PIRSF005956">
    <property type="entry name" value="BtpA"/>
    <property type="match status" value="1"/>
</dbReference>
<dbReference type="RefSeq" id="WP_276280345.1">
    <property type="nucleotide sequence ID" value="NZ_CP119809.1"/>
</dbReference>
<protein>
    <submittedName>
        <fullName evidence="2">BtpA/SgcQ family protein</fullName>
    </submittedName>
</protein>
<comment type="similarity">
    <text evidence="1">Belongs to the BtpA family.</text>
</comment>